<protein>
    <submittedName>
        <fullName evidence="2">3-phytase</fullName>
    </submittedName>
</protein>
<evidence type="ECO:0000313" key="2">
    <source>
        <dbReference type="EMBL" id="ASP40145.1"/>
    </source>
</evidence>
<sequence>MNHDNLKKLIGAVVVTHTLLLNGCTTTATDSQNSAATQINKTLASSATTVAGEYLSAYQDGWLSISSQQPLSMNGTVIDDIRGEYLDMRIHNQVPTWLTMNNQRQLVLIQHQSQQQGWSSSASAPVSTALEGLCLYQPAHNQPLQAFLLGEEHQAQQVLLQPQGDTLTVTPLRNLPLPPASEFCVVDDAEDVIYVTEEHIGVWRYSARVESEIRRQPLALVAPNGPLQEVGPLAMNAQQLWMVSKGGHELYQFEQHQLNQRWQLNDTISADGLALQQQTQHISAMVLNENDEQWHALTLPNQSVSASINKIPELPATGETTPVPSIGDASDDPAIWVHPKDGKLSRILGTDKQQGLFVYDLSGEQQQALMVGRVNNVDVRQGFSRQGQAMDIAAASQRDRAAIALFAIDPNNGHIRVAEEIPTTLDDVYGLCMYRGNNEALYVFINDEDGRYEQWQILDQATGWQGKKVREFALNSQPEGCSGDDARQQLFLGEENVALYVMNAEPNTSTDLHTIGRAGDDWLTADIEGMEVFDDGNNAYLLVSSQGNDSYVLYNATAPYQPLTRFRIGMNLQKHIDGASETDGLTVSSANFGPGYEHGLIVVQDGRNLMPKQTQNFKLVSWQHVKQLLPQQ</sequence>
<dbReference type="GO" id="GO:0016158">
    <property type="term" value="F:inositol hexakisphosphate 3-phosphatase activity"/>
    <property type="evidence" value="ECO:0007669"/>
    <property type="project" value="InterPro"/>
</dbReference>
<accession>A0A222FM94</accession>
<evidence type="ECO:0000259" key="1">
    <source>
        <dbReference type="PROSITE" id="PS51662"/>
    </source>
</evidence>
<evidence type="ECO:0000313" key="3">
    <source>
        <dbReference type="Proteomes" id="UP000202440"/>
    </source>
</evidence>
<dbReference type="RefSeq" id="WP_094061318.1">
    <property type="nucleotide sequence ID" value="NZ_CP022530.1"/>
</dbReference>
<proteinExistence type="predicted"/>
<gene>
    <name evidence="2" type="ORF">CHH28_16335</name>
</gene>
<dbReference type="SUPFAM" id="SSF50956">
    <property type="entry name" value="Thermostable phytase (3-phytase)"/>
    <property type="match status" value="2"/>
</dbReference>
<feature type="domain" description="BPP" evidence="1">
    <location>
        <begin position="1"/>
        <end position="301"/>
    </location>
</feature>
<dbReference type="AlphaFoldDB" id="A0A222FM94"/>
<keyword evidence="3" id="KW-1185">Reference proteome</keyword>
<dbReference type="EMBL" id="CP022530">
    <property type="protein sequence ID" value="ASP40145.1"/>
    <property type="molecule type" value="Genomic_DNA"/>
</dbReference>
<name>A0A222FM94_9GAMM</name>
<dbReference type="Gene3D" id="2.120.10.30">
    <property type="entry name" value="TolB, C-terminal domain"/>
    <property type="match status" value="2"/>
</dbReference>
<dbReference type="Pfam" id="PF02333">
    <property type="entry name" value="Phytase"/>
    <property type="match status" value="1"/>
</dbReference>
<dbReference type="KEGG" id="bsan:CHH28_16335"/>
<dbReference type="PROSITE" id="PS51662">
    <property type="entry name" value="BP_PHYTASE"/>
    <property type="match status" value="2"/>
</dbReference>
<organism evidence="2 3">
    <name type="scientific">Bacterioplanes sanyensis</name>
    <dbReference type="NCBI Taxonomy" id="1249553"/>
    <lineage>
        <taxon>Bacteria</taxon>
        <taxon>Pseudomonadati</taxon>
        <taxon>Pseudomonadota</taxon>
        <taxon>Gammaproteobacteria</taxon>
        <taxon>Oceanospirillales</taxon>
        <taxon>Oceanospirillaceae</taxon>
        <taxon>Bacterioplanes</taxon>
    </lineage>
</organism>
<dbReference type="OrthoDB" id="8696437at2"/>
<dbReference type="InterPro" id="IPR003431">
    <property type="entry name" value="B-propeller_Phytase"/>
</dbReference>
<feature type="domain" description="BPP" evidence="1">
    <location>
        <begin position="304"/>
        <end position="629"/>
    </location>
</feature>
<dbReference type="Proteomes" id="UP000202440">
    <property type="component" value="Chromosome"/>
</dbReference>
<dbReference type="InterPro" id="IPR011042">
    <property type="entry name" value="6-blade_b-propeller_TolB-like"/>
</dbReference>
<reference evidence="2 3" key="1">
    <citation type="submission" date="2017-07" db="EMBL/GenBank/DDBJ databases">
        <title>Annotated genome sequence of Bacterioplanes sanyensis isolated from Red Sea.</title>
        <authorList>
            <person name="Rehman Z.U."/>
        </authorList>
    </citation>
    <scope>NUCLEOTIDE SEQUENCE [LARGE SCALE GENOMIC DNA]</scope>
    <source>
        <strain evidence="2 3">NV9</strain>
    </source>
</reference>